<dbReference type="GO" id="GO:0033619">
    <property type="term" value="P:membrane protein proteolysis"/>
    <property type="evidence" value="ECO:0007669"/>
    <property type="project" value="TreeGrafter"/>
</dbReference>
<dbReference type="STRING" id="6216.A0A158QD74"/>
<name>A0A158QD74_HYMDI</name>
<dbReference type="AlphaFoldDB" id="A0A158QD74"/>
<reference evidence="4 5" key="2">
    <citation type="submission" date="2018-11" db="EMBL/GenBank/DDBJ databases">
        <authorList>
            <consortium name="Pathogen Informatics"/>
        </authorList>
    </citation>
    <scope>NUCLEOTIDE SEQUENCE [LARGE SCALE GENOMIC DNA]</scope>
</reference>
<feature type="region of interest" description="Disordered" evidence="1">
    <location>
        <begin position="1"/>
        <end position="23"/>
    </location>
</feature>
<dbReference type="InterPro" id="IPR007369">
    <property type="entry name" value="Peptidase_A22B_SPP"/>
</dbReference>
<dbReference type="SUPFAM" id="SSF53474">
    <property type="entry name" value="alpha/beta-Hydrolases"/>
    <property type="match status" value="1"/>
</dbReference>
<keyword evidence="2" id="KW-0812">Transmembrane</keyword>
<dbReference type="Proteomes" id="UP000274504">
    <property type="component" value="Unassembled WGS sequence"/>
</dbReference>
<dbReference type="GO" id="GO:0042500">
    <property type="term" value="F:aspartic endopeptidase activity, intramembrane cleaving"/>
    <property type="evidence" value="ECO:0007669"/>
    <property type="project" value="InterPro"/>
</dbReference>
<keyword evidence="2" id="KW-1133">Transmembrane helix</keyword>
<feature type="transmembrane region" description="Helical" evidence="2">
    <location>
        <begin position="117"/>
        <end position="138"/>
    </location>
</feature>
<dbReference type="OrthoDB" id="428974at2759"/>
<dbReference type="GO" id="GO:0030660">
    <property type="term" value="C:Golgi-associated vesicle membrane"/>
    <property type="evidence" value="ECO:0007669"/>
    <property type="project" value="TreeGrafter"/>
</dbReference>
<dbReference type="PRINTS" id="PR00412">
    <property type="entry name" value="EPOXHYDRLASE"/>
</dbReference>
<dbReference type="InterPro" id="IPR000073">
    <property type="entry name" value="AB_hydrolase_1"/>
</dbReference>
<dbReference type="EMBL" id="UYSG01000630">
    <property type="protein sequence ID" value="VDL19986.1"/>
    <property type="molecule type" value="Genomic_DNA"/>
</dbReference>
<feature type="transmembrane region" description="Helical" evidence="2">
    <location>
        <begin position="84"/>
        <end position="105"/>
    </location>
</feature>
<protein>
    <submittedName>
        <fullName evidence="6">AB hydrolase-1 domain-containing protein</fullName>
    </submittedName>
</protein>
<dbReference type="InterPro" id="IPR029058">
    <property type="entry name" value="AB_hydrolase_fold"/>
</dbReference>
<evidence type="ECO:0000313" key="6">
    <source>
        <dbReference type="WBParaSite" id="HDID_0000252401-mRNA-1"/>
    </source>
</evidence>
<sequence>SSSSSTAEAHQPSVESGSSVFSPKAQHEVLSRGRRGIANPGTSIMEAVATGSVGSSGELMPLVFKVSLATFGNRSFACQNNRDYAVLGFGDAILPGILCVFLAFYDTCWQRKVPWNFISALSGYLFGGVVVSIVLFSTKMAQPALLYLCPLTLGTTVLCAYCRGGTTELRNLWSGGLPTPTLVHDDNSTAAGVVSEVIYRLPGEERTLSSSGTGNKSVNEGIHESSLNLMSASSDFCTLKHIEQLVEIREGRRIHIEISEPSVTGIINFNKFSILDKGTLVFIHGVGGMTRIWKNQVEHFVSEGYRTVALDLVGHGLSPLTIQNCCCCNQNLPIYSYSSSLSICLLCPSRKSLKESCLFHDSVLDVQAVVDRYVVEYYREKGTLSSAFVLLVAHSYGAAMAICVSLNSLDVVNGLVLISGGAPIALSPDRGLFSLPPWSLTFLTPCLRKGFETRAYADRTKPIDPAVFDNMKELTAEERTSGYQFNAYTLWAVMAGQIWPQGSPKFYRQVKIPTLLLSGTEDRLVTLDEEMETHFAIKISDLYRLPGSGHMCMIEDPDRVNRFIGDHIQKIRNMPHKPTIITTQPNISNPVDGYDVNNGTSGENFVTPYVSI</sequence>
<evidence type="ECO:0000256" key="2">
    <source>
        <dbReference type="SAM" id="Phobius"/>
    </source>
</evidence>
<evidence type="ECO:0000259" key="3">
    <source>
        <dbReference type="Pfam" id="PF12697"/>
    </source>
</evidence>
<accession>A0A158QD74</accession>
<dbReference type="WBParaSite" id="HDID_0000252401-mRNA-1">
    <property type="protein sequence ID" value="HDID_0000252401-mRNA-1"/>
    <property type="gene ID" value="HDID_0000252401"/>
</dbReference>
<evidence type="ECO:0000313" key="4">
    <source>
        <dbReference type="EMBL" id="VDL19986.1"/>
    </source>
</evidence>
<proteinExistence type="predicted"/>
<dbReference type="GO" id="GO:0005765">
    <property type="term" value="C:lysosomal membrane"/>
    <property type="evidence" value="ECO:0007669"/>
    <property type="project" value="TreeGrafter"/>
</dbReference>
<feature type="domain" description="AB hydrolase-1" evidence="3">
    <location>
        <begin position="280"/>
        <end position="562"/>
    </location>
</feature>
<dbReference type="GO" id="GO:0098553">
    <property type="term" value="C:lumenal side of endoplasmic reticulum membrane"/>
    <property type="evidence" value="ECO:0007669"/>
    <property type="project" value="TreeGrafter"/>
</dbReference>
<keyword evidence="2" id="KW-0472">Membrane</keyword>
<reference evidence="6" key="1">
    <citation type="submission" date="2016-04" db="UniProtKB">
        <authorList>
            <consortium name="WormBaseParasite"/>
        </authorList>
    </citation>
    <scope>IDENTIFICATION</scope>
</reference>
<dbReference type="InterPro" id="IPR000639">
    <property type="entry name" value="Epox_hydrolase-like"/>
</dbReference>
<feature type="transmembrane region" description="Helical" evidence="2">
    <location>
        <begin position="144"/>
        <end position="162"/>
    </location>
</feature>
<gene>
    <name evidence="4" type="ORF">HDID_LOCUS2525</name>
</gene>
<organism evidence="6">
    <name type="scientific">Hymenolepis diminuta</name>
    <name type="common">Rat tapeworm</name>
    <dbReference type="NCBI Taxonomy" id="6216"/>
    <lineage>
        <taxon>Eukaryota</taxon>
        <taxon>Metazoa</taxon>
        <taxon>Spiralia</taxon>
        <taxon>Lophotrochozoa</taxon>
        <taxon>Platyhelminthes</taxon>
        <taxon>Cestoda</taxon>
        <taxon>Eucestoda</taxon>
        <taxon>Cyclophyllidea</taxon>
        <taxon>Hymenolepididae</taxon>
        <taxon>Hymenolepis</taxon>
    </lineage>
</organism>
<evidence type="ECO:0000256" key="1">
    <source>
        <dbReference type="SAM" id="MobiDB-lite"/>
    </source>
</evidence>
<dbReference type="Gene3D" id="3.40.50.1820">
    <property type="entry name" value="alpha/beta hydrolase"/>
    <property type="match status" value="1"/>
</dbReference>
<dbReference type="Pfam" id="PF04258">
    <property type="entry name" value="Peptidase_A22B"/>
    <property type="match status" value="1"/>
</dbReference>
<dbReference type="PANTHER" id="PTHR12174">
    <property type="entry name" value="SIGNAL PEPTIDE PEPTIDASE"/>
    <property type="match status" value="1"/>
</dbReference>
<dbReference type="GO" id="GO:0098554">
    <property type="term" value="C:cytoplasmic side of endoplasmic reticulum membrane"/>
    <property type="evidence" value="ECO:0007669"/>
    <property type="project" value="TreeGrafter"/>
</dbReference>
<dbReference type="Pfam" id="PF12697">
    <property type="entry name" value="Abhydrolase_6"/>
    <property type="match status" value="1"/>
</dbReference>
<feature type="compositionally biased region" description="Polar residues" evidence="1">
    <location>
        <begin position="1"/>
        <end position="21"/>
    </location>
</feature>
<evidence type="ECO:0000313" key="5">
    <source>
        <dbReference type="Proteomes" id="UP000274504"/>
    </source>
</evidence>
<dbReference type="PANTHER" id="PTHR12174:SF103">
    <property type="entry name" value="INTRAMEMBRANE PROTEASE (IMPAS) FAMILY"/>
    <property type="match status" value="1"/>
</dbReference>